<feature type="transmembrane region" description="Helical" evidence="2">
    <location>
        <begin position="67"/>
        <end position="88"/>
    </location>
</feature>
<feature type="transmembrane region" description="Helical" evidence="2">
    <location>
        <begin position="6"/>
        <end position="24"/>
    </location>
</feature>
<dbReference type="STRING" id="1178515.SY83_22345"/>
<dbReference type="NCBIfam" id="NF040535">
    <property type="entry name" value="LiaF_C_term"/>
    <property type="match status" value="1"/>
</dbReference>
<keyword evidence="2" id="KW-0472">Membrane</keyword>
<feature type="compositionally biased region" description="Basic and acidic residues" evidence="1">
    <location>
        <begin position="130"/>
        <end position="154"/>
    </location>
</feature>
<feature type="transmembrane region" description="Helical" evidence="2">
    <location>
        <begin position="95"/>
        <end position="113"/>
    </location>
</feature>
<keyword evidence="6" id="KW-1185">Reference proteome</keyword>
<keyword evidence="2" id="KW-1133">Transmembrane helix</keyword>
<accession>A0A172TNL7</accession>
<dbReference type="EMBL" id="CP011388">
    <property type="protein sequence ID" value="ANE48572.1"/>
    <property type="molecule type" value="Genomic_DNA"/>
</dbReference>
<dbReference type="Pfam" id="PF22570">
    <property type="entry name" value="LiaF-TM"/>
    <property type="match status" value="1"/>
</dbReference>
<sequence>MNGTLFHRMIIGLLLIGAGSLFLLKEFNLIEVDIGSLIGNLWPLVLIYFGSWGAFSQWKWGKGGSQWIWSLIPVVLGFYFLGQNFGVIEMSFGELIRLIIPIALIVIGLSFFFRPRKNSISYHNPYTHDGPLDPKSEMNPDKKSGKSPESDPEIKLSTPTPPDWTSQKQEWKQFKADHHKHYEHHVHEMIHQEIHQDIHTHFHSKHSKSSFIGDIHLGQDYWELEPLNISQFIGDTVLDLTKAQIPYGETRINVSSFIGDVKVLVPNDYEVGINAITSSFLGDTTVLDKRIGGLFKNTSAETPSFKEAEKKIRLVTSTFIGDVTVIRVG</sequence>
<evidence type="ECO:0000313" key="6">
    <source>
        <dbReference type="Proteomes" id="UP000076927"/>
    </source>
</evidence>
<gene>
    <name evidence="5" type="ORF">SY83_22345</name>
</gene>
<feature type="transmembrane region" description="Helical" evidence="2">
    <location>
        <begin position="36"/>
        <end position="55"/>
    </location>
</feature>
<keyword evidence="2" id="KW-0812">Transmembrane</keyword>
<proteinExistence type="predicted"/>
<organism evidence="5 6">
    <name type="scientific">Paenibacillus swuensis</name>
    <dbReference type="NCBI Taxonomy" id="1178515"/>
    <lineage>
        <taxon>Bacteria</taxon>
        <taxon>Bacillati</taxon>
        <taxon>Bacillota</taxon>
        <taxon>Bacilli</taxon>
        <taxon>Bacillales</taxon>
        <taxon>Paenibacillaceae</taxon>
        <taxon>Paenibacillus</taxon>
    </lineage>
</organism>
<dbReference type="Proteomes" id="UP000076927">
    <property type="component" value="Chromosome"/>
</dbReference>
<evidence type="ECO:0000256" key="2">
    <source>
        <dbReference type="SAM" id="Phobius"/>
    </source>
</evidence>
<dbReference type="OrthoDB" id="2351415at2"/>
<evidence type="ECO:0000259" key="3">
    <source>
        <dbReference type="Pfam" id="PF09922"/>
    </source>
</evidence>
<feature type="domain" description="Cell wall-active antibiotics response LiaF-like C-terminal" evidence="3">
    <location>
        <begin position="211"/>
        <end position="325"/>
    </location>
</feature>
<evidence type="ECO:0008006" key="7">
    <source>
        <dbReference type="Google" id="ProtNLM"/>
    </source>
</evidence>
<reference evidence="5 6" key="1">
    <citation type="submission" date="2015-01" db="EMBL/GenBank/DDBJ databases">
        <title>Paenibacillus swuensis/DY6/whole genome sequencing.</title>
        <authorList>
            <person name="Kim M.K."/>
            <person name="Srinivasan S."/>
            <person name="Lee J.-J."/>
        </authorList>
    </citation>
    <scope>NUCLEOTIDE SEQUENCE [LARGE SCALE GENOMIC DNA]</scope>
    <source>
        <strain evidence="5 6">DY6</strain>
    </source>
</reference>
<dbReference type="Pfam" id="PF09922">
    <property type="entry name" value="LiaF-like_C"/>
    <property type="match status" value="1"/>
</dbReference>
<protein>
    <recommendedName>
        <fullName evidence="7">Cell wall-active antibiotics response protein</fullName>
    </recommendedName>
</protein>
<evidence type="ECO:0000313" key="5">
    <source>
        <dbReference type="EMBL" id="ANE48572.1"/>
    </source>
</evidence>
<dbReference type="InterPro" id="IPR054331">
    <property type="entry name" value="LiaF_TM"/>
</dbReference>
<name>A0A172TNL7_9BACL</name>
<dbReference type="RefSeq" id="WP_068610590.1">
    <property type="nucleotide sequence ID" value="NZ_CP011388.1"/>
</dbReference>
<evidence type="ECO:0000259" key="4">
    <source>
        <dbReference type="Pfam" id="PF22570"/>
    </source>
</evidence>
<dbReference type="InterPro" id="IPR047793">
    <property type="entry name" value="LiaF_C"/>
</dbReference>
<dbReference type="InterPro" id="IPR024425">
    <property type="entry name" value="LiaF-like_C"/>
</dbReference>
<dbReference type="AlphaFoldDB" id="A0A172TNL7"/>
<evidence type="ECO:0000256" key="1">
    <source>
        <dbReference type="SAM" id="MobiDB-lite"/>
    </source>
</evidence>
<feature type="domain" description="LiaF transmembrane" evidence="4">
    <location>
        <begin position="10"/>
        <end position="118"/>
    </location>
</feature>
<dbReference type="KEGG" id="pswu:SY83_22345"/>
<feature type="region of interest" description="Disordered" evidence="1">
    <location>
        <begin position="124"/>
        <end position="170"/>
    </location>
</feature>
<dbReference type="PATRIC" id="fig|1178515.4.peg.4531"/>